<name>A0A4U0UA78_9PEZI</name>
<feature type="compositionally biased region" description="Pro residues" evidence="9">
    <location>
        <begin position="63"/>
        <end position="75"/>
    </location>
</feature>
<dbReference type="PANTHER" id="PTHR13563:SF13">
    <property type="entry name" value="TRNA METHYLTRANSFERASE 10 HOMOLOG A"/>
    <property type="match status" value="1"/>
</dbReference>
<feature type="compositionally biased region" description="Low complexity" evidence="9">
    <location>
        <begin position="137"/>
        <end position="147"/>
    </location>
</feature>
<dbReference type="GO" id="GO:0005634">
    <property type="term" value="C:nucleus"/>
    <property type="evidence" value="ECO:0007669"/>
    <property type="project" value="TreeGrafter"/>
</dbReference>
<evidence type="ECO:0000256" key="3">
    <source>
        <dbReference type="ARBA" id="ARBA00022603"/>
    </source>
</evidence>
<evidence type="ECO:0000256" key="5">
    <source>
        <dbReference type="ARBA" id="ARBA00022691"/>
    </source>
</evidence>
<dbReference type="PROSITE" id="PS51675">
    <property type="entry name" value="SAM_MT_TRM10"/>
    <property type="match status" value="1"/>
</dbReference>
<gene>
    <name evidence="11" type="ORF">B0A50_01341</name>
</gene>
<evidence type="ECO:0000313" key="12">
    <source>
        <dbReference type="Proteomes" id="UP000308549"/>
    </source>
</evidence>
<dbReference type="Gene3D" id="3.40.1280.30">
    <property type="match status" value="1"/>
</dbReference>
<keyword evidence="4" id="KW-0808">Transferase</keyword>
<comment type="catalytic activity">
    <reaction evidence="8">
        <text>guanosine(9) in tRNA + S-adenosyl-L-methionine = N(1)-methylguanosine(9) in tRNA + S-adenosyl-L-homocysteine + H(+)</text>
        <dbReference type="Rhea" id="RHEA:43156"/>
        <dbReference type="Rhea" id="RHEA-COMP:10367"/>
        <dbReference type="Rhea" id="RHEA-COMP:10368"/>
        <dbReference type="ChEBI" id="CHEBI:15378"/>
        <dbReference type="ChEBI" id="CHEBI:57856"/>
        <dbReference type="ChEBI" id="CHEBI:59789"/>
        <dbReference type="ChEBI" id="CHEBI:73542"/>
        <dbReference type="ChEBI" id="CHEBI:74269"/>
        <dbReference type="EC" id="2.1.1.221"/>
    </reaction>
</comment>
<dbReference type="EMBL" id="NAJL01000006">
    <property type="protein sequence ID" value="TKA32094.1"/>
    <property type="molecule type" value="Genomic_DNA"/>
</dbReference>
<feature type="compositionally biased region" description="Basic and acidic residues" evidence="9">
    <location>
        <begin position="97"/>
        <end position="118"/>
    </location>
</feature>
<reference evidence="11 12" key="1">
    <citation type="submission" date="2017-03" db="EMBL/GenBank/DDBJ databases">
        <title>Genomes of endolithic fungi from Antarctica.</title>
        <authorList>
            <person name="Coleine C."/>
            <person name="Masonjones S."/>
            <person name="Stajich J.E."/>
        </authorList>
    </citation>
    <scope>NUCLEOTIDE SEQUENCE [LARGE SCALE GENOMIC DNA]</scope>
    <source>
        <strain evidence="11 12">CCFEE 6315</strain>
    </source>
</reference>
<dbReference type="AlphaFoldDB" id="A0A4U0UA78"/>
<dbReference type="CDD" id="cd18089">
    <property type="entry name" value="SPOUT_Trm10-like"/>
    <property type="match status" value="1"/>
</dbReference>
<comment type="caution">
    <text evidence="11">The sequence shown here is derived from an EMBL/GenBank/DDBJ whole genome shotgun (WGS) entry which is preliminary data.</text>
</comment>
<dbReference type="PANTHER" id="PTHR13563">
    <property type="entry name" value="TRNA (GUANINE-9-) METHYLTRANSFERASE"/>
    <property type="match status" value="1"/>
</dbReference>
<evidence type="ECO:0000256" key="7">
    <source>
        <dbReference type="ARBA" id="ARBA00032166"/>
    </source>
</evidence>
<evidence type="ECO:0000313" key="11">
    <source>
        <dbReference type="EMBL" id="TKA32094.1"/>
    </source>
</evidence>
<accession>A0A4U0UA78</accession>
<keyword evidence="5" id="KW-0949">S-adenosyl-L-methionine</keyword>
<feature type="region of interest" description="Disordered" evidence="9">
    <location>
        <begin position="394"/>
        <end position="442"/>
    </location>
</feature>
<evidence type="ECO:0000256" key="1">
    <source>
        <dbReference type="ARBA" id="ARBA00012797"/>
    </source>
</evidence>
<evidence type="ECO:0000259" key="10">
    <source>
        <dbReference type="PROSITE" id="PS51675"/>
    </source>
</evidence>
<keyword evidence="12" id="KW-1185">Reference proteome</keyword>
<proteinExistence type="predicted"/>
<evidence type="ECO:0000256" key="6">
    <source>
        <dbReference type="ARBA" id="ARBA00031792"/>
    </source>
</evidence>
<dbReference type="GO" id="GO:0052905">
    <property type="term" value="F:tRNA (guanosine(9)-N1)-methyltransferase activity"/>
    <property type="evidence" value="ECO:0007669"/>
    <property type="project" value="UniProtKB-EC"/>
</dbReference>
<dbReference type="InterPro" id="IPR007356">
    <property type="entry name" value="tRNA_m1G_MeTrfase_euk"/>
</dbReference>
<evidence type="ECO:0000256" key="8">
    <source>
        <dbReference type="ARBA" id="ARBA00048434"/>
    </source>
</evidence>
<dbReference type="EC" id="2.1.1.221" evidence="1"/>
<dbReference type="GO" id="GO:0000049">
    <property type="term" value="F:tRNA binding"/>
    <property type="evidence" value="ECO:0007669"/>
    <property type="project" value="TreeGrafter"/>
</dbReference>
<dbReference type="InterPro" id="IPR028564">
    <property type="entry name" value="MT_TRM10-typ"/>
</dbReference>
<dbReference type="Proteomes" id="UP000308549">
    <property type="component" value="Unassembled WGS sequence"/>
</dbReference>
<evidence type="ECO:0000256" key="4">
    <source>
        <dbReference type="ARBA" id="ARBA00022679"/>
    </source>
</evidence>
<feature type="domain" description="SAM-dependent MTase TRM10-type" evidence="10">
    <location>
        <begin position="145"/>
        <end position="395"/>
    </location>
</feature>
<evidence type="ECO:0000256" key="9">
    <source>
        <dbReference type="SAM" id="MobiDB-lite"/>
    </source>
</evidence>
<dbReference type="OrthoDB" id="278300at2759"/>
<sequence length="442" mass="48508">MRKVSHHEPITVSGDPDGTGPMQMHDAGAVNHDAGDSQSMGDRGDAAAFKNIQNDRDSVPLDDLPPPSAVEPPLPTQYLDEDGNPLSKNQAKKLRKKLEWESKREDRKVIRKEKVTAKRERRRAARQAEAEPGTGDNNQAQNTQQPKKTPPQRAVQLPVTFLVDCDFDNLMRDNERISLASQITRCYSDNKNSLFRAHLAICSFGGKLRERFDGILGHYTGWRGVRFLDEDFVKAAEAATGWMTMHSSAEDGPTGQKGEEGGELKGVFSKYAAIPDSEKSRLKAEGEIVYLTSDSPHTLTELKPYSTYIIGGLVDKNREKGICYKRARAAAELCEDKGTTTNIKTAKLPIGEYLEMSSRKVLATNHVNEIMLKWLECGDWGEAFMQVIPKRKGGQLKDQGAGEKGGEVESDGTQVGHGRKVEAGGEVDGDEATAVAESGNIA</sequence>
<dbReference type="InterPro" id="IPR038459">
    <property type="entry name" value="MT_TRM10-typ_sf"/>
</dbReference>
<dbReference type="GO" id="GO:0002939">
    <property type="term" value="P:tRNA N1-guanine methylation"/>
    <property type="evidence" value="ECO:0007669"/>
    <property type="project" value="TreeGrafter"/>
</dbReference>
<feature type="region of interest" description="Disordered" evidence="9">
    <location>
        <begin position="1"/>
        <end position="154"/>
    </location>
</feature>
<protein>
    <recommendedName>
        <fullName evidence="2">tRNA (guanine(9)-N1)-methyltransferase</fullName>
        <ecNumber evidence="1">2.1.1.221</ecNumber>
    </recommendedName>
    <alternativeName>
        <fullName evidence="7">tRNA methyltransferase 10</fullName>
    </alternativeName>
    <alternativeName>
        <fullName evidence="6">tRNA(m1G9)-methyltransferase</fullName>
    </alternativeName>
</protein>
<keyword evidence="3" id="KW-0489">Methyltransferase</keyword>
<evidence type="ECO:0000256" key="2">
    <source>
        <dbReference type="ARBA" id="ARBA00020451"/>
    </source>
</evidence>
<organism evidence="11 12">
    <name type="scientific">Salinomyces thailandicus</name>
    <dbReference type="NCBI Taxonomy" id="706561"/>
    <lineage>
        <taxon>Eukaryota</taxon>
        <taxon>Fungi</taxon>
        <taxon>Dikarya</taxon>
        <taxon>Ascomycota</taxon>
        <taxon>Pezizomycotina</taxon>
        <taxon>Dothideomycetes</taxon>
        <taxon>Dothideomycetidae</taxon>
        <taxon>Mycosphaerellales</taxon>
        <taxon>Teratosphaeriaceae</taxon>
        <taxon>Salinomyces</taxon>
    </lineage>
</organism>